<dbReference type="GO" id="GO:0016747">
    <property type="term" value="F:acyltransferase activity, transferring groups other than amino-acyl groups"/>
    <property type="evidence" value="ECO:0007669"/>
    <property type="project" value="InterPro"/>
</dbReference>
<dbReference type="SUPFAM" id="SSF52540">
    <property type="entry name" value="P-loop containing nucleoside triphosphate hydrolases"/>
    <property type="match status" value="1"/>
</dbReference>
<protein>
    <submittedName>
        <fullName evidence="2">Putative ABC transporter</fullName>
    </submittedName>
</protein>
<dbReference type="GO" id="GO:0005886">
    <property type="term" value="C:plasma membrane"/>
    <property type="evidence" value="ECO:0007669"/>
    <property type="project" value="TreeGrafter"/>
</dbReference>
<dbReference type="Proteomes" id="UP000214646">
    <property type="component" value="Unassembled WGS sequence"/>
</dbReference>
<proteinExistence type="predicted"/>
<dbReference type="OrthoDB" id="256817at2"/>
<dbReference type="RefSeq" id="WP_088253485.1">
    <property type="nucleotide sequence ID" value="NZ_NIDE01000002.1"/>
</dbReference>
<dbReference type="PANTHER" id="PTHR24220">
    <property type="entry name" value="IMPORT ATP-BINDING PROTEIN"/>
    <property type="match status" value="1"/>
</dbReference>
<dbReference type="GO" id="GO:0022857">
    <property type="term" value="F:transmembrane transporter activity"/>
    <property type="evidence" value="ECO:0007669"/>
    <property type="project" value="TreeGrafter"/>
</dbReference>
<dbReference type="Gene3D" id="3.40.50.300">
    <property type="entry name" value="P-loop containing nucleotide triphosphate hydrolases"/>
    <property type="match status" value="1"/>
</dbReference>
<accession>A0A225DW94</accession>
<feature type="domain" description="N-acetyltransferase" evidence="1">
    <location>
        <begin position="200"/>
        <end position="374"/>
    </location>
</feature>
<dbReference type="EMBL" id="NIDE01000002">
    <property type="protein sequence ID" value="OWK45810.1"/>
    <property type="molecule type" value="Genomic_DNA"/>
</dbReference>
<evidence type="ECO:0000259" key="1">
    <source>
        <dbReference type="PROSITE" id="PS51186"/>
    </source>
</evidence>
<name>A0A225DW94_9BACT</name>
<dbReference type="Pfam" id="PF00583">
    <property type="entry name" value="Acetyltransf_1"/>
    <property type="match status" value="1"/>
</dbReference>
<keyword evidence="3" id="KW-1185">Reference proteome</keyword>
<evidence type="ECO:0000313" key="3">
    <source>
        <dbReference type="Proteomes" id="UP000214646"/>
    </source>
</evidence>
<dbReference type="CDD" id="cd04301">
    <property type="entry name" value="NAT_SF"/>
    <property type="match status" value="1"/>
</dbReference>
<reference evidence="3" key="1">
    <citation type="submission" date="2017-06" db="EMBL/GenBank/DDBJ databases">
        <title>Genome analysis of Fimbriiglobus ruber SP5, the first member of the order Planctomycetales with confirmed chitinolytic capability.</title>
        <authorList>
            <person name="Ravin N.V."/>
            <person name="Rakitin A.L."/>
            <person name="Ivanova A.A."/>
            <person name="Beletsky A.V."/>
            <person name="Kulichevskaya I.S."/>
            <person name="Mardanov A.V."/>
            <person name="Dedysh S.N."/>
        </authorList>
    </citation>
    <scope>NUCLEOTIDE SEQUENCE [LARGE SCALE GENOMIC DNA]</scope>
    <source>
        <strain evidence="3">SP5</strain>
    </source>
</reference>
<sequence>MPTLTFHLEAPVAKTARVLQLAGLFDIPPADRSSRSWTVDVPAPNADWQVGLIVGPSGSGKSTLARAAFGDALIGGYEWPADKAVVDGFPADLSVKDVTAALSSVGFSSPPSWVRPFRCLSNGEQFRATLARALCDPRPLVVVDEFTSVVDRTVARIGSAAVAKTVRRQPGKRFVAVTCHDDVAEWLCPDWVIDMPNGTLTRRALRRPPIELEVRRVRAAAWDTFKHHHYLDASLHPSATCFAAFWQGRPVAFASAIHCPGRVCWWREHRTVCLPDYQGVGIGNALSDFVAGVMRCLGKPYRSTTAHPAIIRHRAKSPLWRMTRPPSLGGRHEPNKSGITLGRTRATERFTAGFEYVGPPRPDDARSLLKIQRV</sequence>
<organism evidence="2 3">
    <name type="scientific">Fimbriiglobus ruber</name>
    <dbReference type="NCBI Taxonomy" id="1908690"/>
    <lineage>
        <taxon>Bacteria</taxon>
        <taxon>Pseudomonadati</taxon>
        <taxon>Planctomycetota</taxon>
        <taxon>Planctomycetia</taxon>
        <taxon>Gemmatales</taxon>
        <taxon>Gemmataceae</taxon>
        <taxon>Fimbriiglobus</taxon>
    </lineage>
</organism>
<comment type="caution">
    <text evidence="2">The sequence shown here is derived from an EMBL/GenBank/DDBJ whole genome shotgun (WGS) entry which is preliminary data.</text>
</comment>
<dbReference type="SMART" id="SM00382">
    <property type="entry name" value="AAA"/>
    <property type="match status" value="1"/>
</dbReference>
<dbReference type="InterPro" id="IPR015854">
    <property type="entry name" value="ABC_transpr_LolD-like"/>
</dbReference>
<dbReference type="SUPFAM" id="SSF55729">
    <property type="entry name" value="Acyl-CoA N-acyltransferases (Nat)"/>
    <property type="match status" value="1"/>
</dbReference>
<gene>
    <name evidence="2" type="ORF">FRUB_02141</name>
</gene>
<dbReference type="InterPro" id="IPR003593">
    <property type="entry name" value="AAA+_ATPase"/>
</dbReference>
<dbReference type="Gene3D" id="3.40.630.30">
    <property type="match status" value="1"/>
</dbReference>
<dbReference type="CDD" id="cd00267">
    <property type="entry name" value="ABC_ATPase"/>
    <property type="match status" value="1"/>
</dbReference>
<dbReference type="InterPro" id="IPR016181">
    <property type="entry name" value="Acyl_CoA_acyltransferase"/>
</dbReference>
<dbReference type="AlphaFoldDB" id="A0A225DW94"/>
<dbReference type="InterPro" id="IPR027417">
    <property type="entry name" value="P-loop_NTPase"/>
</dbReference>
<evidence type="ECO:0000313" key="2">
    <source>
        <dbReference type="EMBL" id="OWK45810.1"/>
    </source>
</evidence>
<dbReference type="InterPro" id="IPR000182">
    <property type="entry name" value="GNAT_dom"/>
</dbReference>
<dbReference type="PROSITE" id="PS51186">
    <property type="entry name" value="GNAT"/>
    <property type="match status" value="1"/>
</dbReference>